<proteinExistence type="inferred from homology"/>
<dbReference type="InterPro" id="IPR013762">
    <property type="entry name" value="Integrase-like_cat_sf"/>
</dbReference>
<evidence type="ECO:0000259" key="5">
    <source>
        <dbReference type="PROSITE" id="PS51898"/>
    </source>
</evidence>
<organism evidence="6 7">
    <name type="scientific">Blastomonas natatoria</name>
    <dbReference type="NCBI Taxonomy" id="34015"/>
    <lineage>
        <taxon>Bacteria</taxon>
        <taxon>Pseudomonadati</taxon>
        <taxon>Pseudomonadota</taxon>
        <taxon>Alphaproteobacteria</taxon>
        <taxon>Sphingomonadales</taxon>
        <taxon>Sphingomonadaceae</taxon>
        <taxon>Blastomonas</taxon>
    </lineage>
</organism>
<dbReference type="GO" id="GO:0015074">
    <property type="term" value="P:DNA integration"/>
    <property type="evidence" value="ECO:0007669"/>
    <property type="project" value="UniProtKB-KW"/>
</dbReference>
<dbReference type="InterPro" id="IPR050808">
    <property type="entry name" value="Phage_Integrase"/>
</dbReference>
<dbReference type="InterPro" id="IPR002104">
    <property type="entry name" value="Integrase_catalytic"/>
</dbReference>
<comment type="caution">
    <text evidence="6">The sequence shown here is derived from an EMBL/GenBank/DDBJ whole genome shotgun (WGS) entry which is preliminary data.</text>
</comment>
<dbReference type="Gene3D" id="1.10.443.10">
    <property type="entry name" value="Intergrase catalytic core"/>
    <property type="match status" value="1"/>
</dbReference>
<feature type="domain" description="Tyr recombinase" evidence="5">
    <location>
        <begin position="86"/>
        <end position="263"/>
    </location>
</feature>
<dbReference type="CDD" id="cd00796">
    <property type="entry name" value="INT_Rci_Hp1_C"/>
    <property type="match status" value="1"/>
</dbReference>
<dbReference type="InterPro" id="IPR010998">
    <property type="entry name" value="Integrase_recombinase_N"/>
</dbReference>
<keyword evidence="4" id="KW-0233">DNA recombination</keyword>
<dbReference type="PROSITE" id="PS51898">
    <property type="entry name" value="TYR_RECOMBINASE"/>
    <property type="match status" value="1"/>
</dbReference>
<dbReference type="Proteomes" id="UP000248014">
    <property type="component" value="Unassembled WGS sequence"/>
</dbReference>
<dbReference type="GO" id="GO:0003677">
    <property type="term" value="F:DNA binding"/>
    <property type="evidence" value="ECO:0007669"/>
    <property type="project" value="UniProtKB-KW"/>
</dbReference>
<evidence type="ECO:0000256" key="1">
    <source>
        <dbReference type="ARBA" id="ARBA00008857"/>
    </source>
</evidence>
<evidence type="ECO:0000256" key="4">
    <source>
        <dbReference type="ARBA" id="ARBA00023172"/>
    </source>
</evidence>
<dbReference type="InterPro" id="IPR011010">
    <property type="entry name" value="DNA_brk_join_enz"/>
</dbReference>
<dbReference type="PANTHER" id="PTHR30629">
    <property type="entry name" value="PROPHAGE INTEGRASE"/>
    <property type="match status" value="1"/>
</dbReference>
<keyword evidence="2" id="KW-0229">DNA integration</keyword>
<dbReference type="AlphaFoldDB" id="A0A2V3UU94"/>
<evidence type="ECO:0000256" key="3">
    <source>
        <dbReference type="ARBA" id="ARBA00023125"/>
    </source>
</evidence>
<dbReference type="PANTHER" id="PTHR30629:SF2">
    <property type="entry name" value="PROPHAGE INTEGRASE INTS-RELATED"/>
    <property type="match status" value="1"/>
</dbReference>
<gene>
    <name evidence="6" type="ORF">C7451_1113</name>
</gene>
<evidence type="ECO:0000313" key="7">
    <source>
        <dbReference type="Proteomes" id="UP000248014"/>
    </source>
</evidence>
<name>A0A2V3UU94_9SPHN</name>
<dbReference type="RefSeq" id="WP_167398557.1">
    <property type="nucleotide sequence ID" value="NZ_QJJM01000011.1"/>
</dbReference>
<accession>A0A2V3UU94</accession>
<keyword evidence="3" id="KW-0238">DNA-binding</keyword>
<reference evidence="6 7" key="1">
    <citation type="submission" date="2018-05" db="EMBL/GenBank/DDBJ databases">
        <title>Genomic Encyclopedia of Type Strains, Phase IV (KMG-IV): sequencing the most valuable type-strain genomes for metagenomic binning, comparative biology and taxonomic classification.</title>
        <authorList>
            <person name="Goeker M."/>
        </authorList>
    </citation>
    <scope>NUCLEOTIDE SEQUENCE [LARGE SCALE GENOMIC DNA]</scope>
    <source>
        <strain evidence="6 7">DSM 3183</strain>
    </source>
</reference>
<evidence type="ECO:0000313" key="6">
    <source>
        <dbReference type="EMBL" id="PXW72882.1"/>
    </source>
</evidence>
<keyword evidence="7" id="KW-1185">Reference proteome</keyword>
<evidence type="ECO:0000256" key="2">
    <source>
        <dbReference type="ARBA" id="ARBA00022908"/>
    </source>
</evidence>
<dbReference type="SUPFAM" id="SSF56349">
    <property type="entry name" value="DNA breaking-rejoining enzymes"/>
    <property type="match status" value="1"/>
</dbReference>
<dbReference type="Pfam" id="PF00589">
    <property type="entry name" value="Phage_integrase"/>
    <property type="match status" value="1"/>
</dbReference>
<protein>
    <submittedName>
        <fullName evidence="6">Site-specific recombinase XerD</fullName>
    </submittedName>
</protein>
<sequence>MRSTPPGTADPARIGYAISALLPFWENRTVDQITKQTCQSYAKQRQRSPGTIRRELTTLRAAINFAFAEGRITRTAPIWMPERPRGRDRWLKKTEAAALLNAARTHGRQTRLYLPLFIVIALYTGARKEAILSLRWSQIDMDAGIIDFHDPTRTRTNKRRSRIPIPDRLKTFLKLAARRGNGGYVINRNGERILDIKRAFAVACRVAGCANVTPHTLRHTCGTWMAQSGVPLFEIGGWLGQSHERTVELYAHHCPEHLLRAKQAADRKSR</sequence>
<dbReference type="Gene3D" id="1.10.150.130">
    <property type="match status" value="1"/>
</dbReference>
<dbReference type="EMBL" id="QJJM01000011">
    <property type="protein sequence ID" value="PXW72882.1"/>
    <property type="molecule type" value="Genomic_DNA"/>
</dbReference>
<dbReference type="GO" id="GO:0006310">
    <property type="term" value="P:DNA recombination"/>
    <property type="evidence" value="ECO:0007669"/>
    <property type="project" value="UniProtKB-KW"/>
</dbReference>
<comment type="similarity">
    <text evidence="1">Belongs to the 'phage' integrase family.</text>
</comment>